<dbReference type="Gene3D" id="1.25.10.10">
    <property type="entry name" value="Leucine-rich Repeat Variant"/>
    <property type="match status" value="2"/>
</dbReference>
<dbReference type="EMBL" id="CP048020">
    <property type="protein sequence ID" value="QHX43680.1"/>
    <property type="molecule type" value="Genomic_DNA"/>
</dbReference>
<dbReference type="SUPFAM" id="SSF48371">
    <property type="entry name" value="ARM repeat"/>
    <property type="match status" value="1"/>
</dbReference>
<organism evidence="1 2">
    <name type="scientific">Treponema vincentii</name>
    <dbReference type="NCBI Taxonomy" id="69710"/>
    <lineage>
        <taxon>Bacteria</taxon>
        <taxon>Pseudomonadati</taxon>
        <taxon>Spirochaetota</taxon>
        <taxon>Spirochaetia</taxon>
        <taxon>Spirochaetales</taxon>
        <taxon>Treponemataceae</taxon>
        <taxon>Treponema</taxon>
    </lineage>
</organism>
<protein>
    <submittedName>
        <fullName evidence="1">HEAT repeat domain-containing protein</fullName>
    </submittedName>
</protein>
<evidence type="ECO:0000313" key="2">
    <source>
        <dbReference type="Proteomes" id="UP000464374"/>
    </source>
</evidence>
<dbReference type="Proteomes" id="UP000464374">
    <property type="component" value="Chromosome"/>
</dbReference>
<dbReference type="InterPro" id="IPR016024">
    <property type="entry name" value="ARM-type_fold"/>
</dbReference>
<reference evidence="1 2" key="1">
    <citation type="submission" date="2020-01" db="EMBL/GenBank/DDBJ databases">
        <title>Complete genome sequence of a human oral phylogroup 1 Treponema sp. strain ATCC 700766, originally isolated from periodontitis dental plaque.</title>
        <authorList>
            <person name="Chan Y."/>
            <person name="Huo Y.-B."/>
            <person name="Yu X.-L."/>
            <person name="Zeng H."/>
            <person name="Leung W.-K."/>
            <person name="Watt R.M."/>
        </authorList>
    </citation>
    <scope>NUCLEOTIDE SEQUENCE [LARGE SCALE GENOMIC DNA]</scope>
    <source>
        <strain evidence="1 2">OMZ 804</strain>
    </source>
</reference>
<dbReference type="InterPro" id="IPR011989">
    <property type="entry name" value="ARM-like"/>
</dbReference>
<proteinExistence type="predicted"/>
<dbReference type="AlphaFoldDB" id="A0A6P1Y305"/>
<dbReference type="RefSeq" id="WP_162663994.1">
    <property type="nucleotide sequence ID" value="NZ_CP048020.1"/>
</dbReference>
<sequence length="216" mass="24530">MVNKLMDKAILDELRTITKNKVNWVTAIDDVAAKLGKQYSADVQAKALWLLGEMGLQYPLSVQPYIEQIAGYLKDGNPKLRERSVNALGRIGRANKDLILPYFDTMMNMRSDTAGAVRLAFVWACENIATNAPELFCDTLDLFYELISDKGERVRIEAPEMFRVMGKRLPHSVEPYLEKLEWFAQHDPHPVVRIHSSGAIRITKKALEESKHATDE</sequence>
<evidence type="ECO:0000313" key="1">
    <source>
        <dbReference type="EMBL" id="QHX43680.1"/>
    </source>
</evidence>
<dbReference type="KEGG" id="trz:GWP43_09800"/>
<accession>A0A6P1Y305</accession>
<name>A0A6P1Y305_9SPIR</name>
<gene>
    <name evidence="1" type="ORF">GWP43_09800</name>
</gene>
<dbReference type="Pfam" id="PF20168">
    <property type="entry name" value="PDS5"/>
    <property type="match status" value="1"/>
</dbReference>